<dbReference type="OrthoDB" id="5279008at2759"/>
<evidence type="ECO:0000313" key="2">
    <source>
        <dbReference type="EMBL" id="EMF15327.1"/>
    </source>
</evidence>
<dbReference type="AlphaFoldDB" id="M3B697"/>
<reference evidence="2 3" key="1">
    <citation type="journal article" date="2012" name="PLoS Pathog.">
        <title>Diverse lifestyles and strategies of plant pathogenesis encoded in the genomes of eighteen Dothideomycetes fungi.</title>
        <authorList>
            <person name="Ohm R.A."/>
            <person name="Feau N."/>
            <person name="Henrissat B."/>
            <person name="Schoch C.L."/>
            <person name="Horwitz B.A."/>
            <person name="Barry K.W."/>
            <person name="Condon B.J."/>
            <person name="Copeland A.C."/>
            <person name="Dhillon B."/>
            <person name="Glaser F."/>
            <person name="Hesse C.N."/>
            <person name="Kosti I."/>
            <person name="LaButti K."/>
            <person name="Lindquist E.A."/>
            <person name="Lucas S."/>
            <person name="Salamov A.A."/>
            <person name="Bradshaw R.E."/>
            <person name="Ciuffetti L."/>
            <person name="Hamelin R.C."/>
            <person name="Kema G.H.J."/>
            <person name="Lawrence C."/>
            <person name="Scott J.A."/>
            <person name="Spatafora J.W."/>
            <person name="Turgeon B.G."/>
            <person name="de Wit P.J.G.M."/>
            <person name="Zhong S."/>
            <person name="Goodwin S.B."/>
            <person name="Grigoriev I.V."/>
        </authorList>
    </citation>
    <scope>NUCLEOTIDE SEQUENCE [LARGE SCALE GENOMIC DNA]</scope>
    <source>
        <strain evidence="2 3">SO2202</strain>
    </source>
</reference>
<dbReference type="InterPro" id="IPR001810">
    <property type="entry name" value="F-box_dom"/>
</dbReference>
<dbReference type="eggNOG" id="ENOG502SIJ0">
    <property type="taxonomic scope" value="Eukaryota"/>
</dbReference>
<evidence type="ECO:0000259" key="1">
    <source>
        <dbReference type="PROSITE" id="PS50181"/>
    </source>
</evidence>
<dbReference type="PROSITE" id="PS50181">
    <property type="entry name" value="FBOX"/>
    <property type="match status" value="1"/>
</dbReference>
<keyword evidence="3" id="KW-1185">Reference proteome</keyword>
<organism evidence="2 3">
    <name type="scientific">Sphaerulina musiva (strain SO2202)</name>
    <name type="common">Poplar stem canker fungus</name>
    <name type="synonym">Septoria musiva</name>
    <dbReference type="NCBI Taxonomy" id="692275"/>
    <lineage>
        <taxon>Eukaryota</taxon>
        <taxon>Fungi</taxon>
        <taxon>Dikarya</taxon>
        <taxon>Ascomycota</taxon>
        <taxon>Pezizomycotina</taxon>
        <taxon>Dothideomycetes</taxon>
        <taxon>Dothideomycetidae</taxon>
        <taxon>Mycosphaerellales</taxon>
        <taxon>Mycosphaerellaceae</taxon>
        <taxon>Sphaerulina</taxon>
    </lineage>
</organism>
<gene>
    <name evidence="2" type="ORF">SEPMUDRAFT_114434</name>
</gene>
<dbReference type="OMA" id="FGMMNVE"/>
<protein>
    <recommendedName>
        <fullName evidence="1">F-box domain-containing protein</fullName>
    </recommendedName>
</protein>
<sequence length="500" mass="56642">MASITPLPPSHWQLANLPPEILVRVASFLTTPELGALRRSCKEIEMKLFVDFAREFFTKRQFLIEHESLEALVGISRHPGLASRLREVLIDSSHFSLTPEIRCSRTKNGYVNRDVLLQTGLARDMLAEVFSNLPNLKTVGLRDYDGYGRIRDGPYAKWRSWGWSLFSENYVVDRRPHALLFPMLLSALTQANARPSNIEVFTKKSSKLQPESFLLPRNTSISAVLADLKTLMLDIPTDEISDTDDNPSFACVDVEDTPLRLFLHRTTQLQSLRLNFLPYINHADHPRRPRTRHQRGWRIVDWLGRPISVAAKSAPLTDSPTPPVHLPFLTSLELGKTMVTTADLVRTLAKFDLQSFSLHRICLDNPRPDSIAQDCWAQFLSQLSTSLSPSCRIRKIMIRQPSQGPYRWRVRGIHNGTSVVRFVPEGTNAANKAKAEKLCEIAFDSLYTGRTIHEWLRDMSGLTYIQWPLGHPVRVRLGLDMTTPEDAEEDEDGGGNDSDA</sequence>
<name>M3B697_SPHMS</name>
<evidence type="ECO:0000313" key="3">
    <source>
        <dbReference type="Proteomes" id="UP000016931"/>
    </source>
</evidence>
<proteinExistence type="predicted"/>
<feature type="domain" description="F-box" evidence="1">
    <location>
        <begin position="11"/>
        <end position="60"/>
    </location>
</feature>
<dbReference type="GeneID" id="27898229"/>
<dbReference type="STRING" id="692275.M3B697"/>
<accession>M3B697</accession>
<dbReference type="Proteomes" id="UP000016931">
    <property type="component" value="Unassembled WGS sequence"/>
</dbReference>
<dbReference type="RefSeq" id="XP_016763448.1">
    <property type="nucleotide sequence ID" value="XM_016901092.1"/>
</dbReference>
<dbReference type="HOGENOM" id="CLU_034964_0_0_1"/>
<dbReference type="EMBL" id="KB456261">
    <property type="protein sequence ID" value="EMF15327.1"/>
    <property type="molecule type" value="Genomic_DNA"/>
</dbReference>